<dbReference type="PANTHER" id="PTHR43615:SF1">
    <property type="entry name" value="PPDK_N DOMAIN-CONTAINING PROTEIN"/>
    <property type="match status" value="1"/>
</dbReference>
<evidence type="ECO:0000313" key="4">
    <source>
        <dbReference type="Proteomes" id="UP000499080"/>
    </source>
</evidence>
<dbReference type="InterPro" id="IPR013815">
    <property type="entry name" value="ATP_grasp_subdomain_1"/>
</dbReference>
<evidence type="ECO:0000256" key="1">
    <source>
        <dbReference type="ARBA" id="ARBA00007837"/>
    </source>
</evidence>
<proteinExistence type="inferred from homology"/>
<comment type="similarity">
    <text evidence="1">Belongs to the PEP-utilizing enzyme family.</text>
</comment>
<dbReference type="InterPro" id="IPR051549">
    <property type="entry name" value="PEP_Utilizing_Enz"/>
</dbReference>
<feature type="non-terminal residue" evidence="3">
    <location>
        <position position="1"/>
    </location>
</feature>
<organism evidence="3 4">
    <name type="scientific">Araneus ventricosus</name>
    <name type="common">Orbweaver spider</name>
    <name type="synonym">Epeira ventricosa</name>
    <dbReference type="NCBI Taxonomy" id="182803"/>
    <lineage>
        <taxon>Eukaryota</taxon>
        <taxon>Metazoa</taxon>
        <taxon>Ecdysozoa</taxon>
        <taxon>Arthropoda</taxon>
        <taxon>Chelicerata</taxon>
        <taxon>Arachnida</taxon>
        <taxon>Araneae</taxon>
        <taxon>Araneomorphae</taxon>
        <taxon>Entelegynae</taxon>
        <taxon>Araneoidea</taxon>
        <taxon>Araneidae</taxon>
        <taxon>Araneus</taxon>
    </lineage>
</organism>
<sequence>VPLTVKFTDEISQLGNISGGKGSSLGKLTQLSKKEKTFIVPKGIVVTTSAYCKFLTRDVLDAVKYLEDVAYGNQDGDLKDACNRIASIVENSLLPVVICRSITEDLKELFGGDVNECKFAVRSSATGEDTASMSAA</sequence>
<name>A0A4Y2LE00_ARAVE</name>
<dbReference type="AlphaFoldDB" id="A0A4Y2LE00"/>
<reference evidence="3 4" key="1">
    <citation type="journal article" date="2019" name="Sci. Rep.">
        <title>Orb-weaving spider Araneus ventricosus genome elucidates the spidroin gene catalogue.</title>
        <authorList>
            <person name="Kono N."/>
            <person name="Nakamura H."/>
            <person name="Ohtoshi R."/>
            <person name="Moran D.A.P."/>
            <person name="Shinohara A."/>
            <person name="Yoshida Y."/>
            <person name="Fujiwara M."/>
            <person name="Mori M."/>
            <person name="Tomita M."/>
            <person name="Arakawa K."/>
        </authorList>
    </citation>
    <scope>NUCLEOTIDE SEQUENCE [LARGE SCALE GENOMIC DNA]</scope>
</reference>
<comment type="caution">
    <text evidence="3">The sequence shown here is derived from an EMBL/GenBank/DDBJ whole genome shotgun (WGS) entry which is preliminary data.</text>
</comment>
<dbReference type="GO" id="GO:0016301">
    <property type="term" value="F:kinase activity"/>
    <property type="evidence" value="ECO:0007669"/>
    <property type="project" value="InterPro"/>
</dbReference>
<feature type="domain" description="Pyruvate phosphate dikinase AMP/ATP-binding" evidence="2">
    <location>
        <begin position="18"/>
        <end position="134"/>
    </location>
</feature>
<dbReference type="Gene3D" id="3.30.1490.20">
    <property type="entry name" value="ATP-grasp fold, A domain"/>
    <property type="match status" value="1"/>
</dbReference>
<protein>
    <recommendedName>
        <fullName evidence="2">Pyruvate phosphate dikinase AMP/ATP-binding domain-containing protein</fullName>
    </recommendedName>
</protein>
<dbReference type="OrthoDB" id="6433137at2759"/>
<dbReference type="EMBL" id="BGPR01198804">
    <property type="protein sequence ID" value="GBN12153.1"/>
    <property type="molecule type" value="Genomic_DNA"/>
</dbReference>
<evidence type="ECO:0000259" key="2">
    <source>
        <dbReference type="Pfam" id="PF01326"/>
    </source>
</evidence>
<dbReference type="InterPro" id="IPR002192">
    <property type="entry name" value="PPDK_AMP/ATP-bd"/>
</dbReference>
<dbReference type="Proteomes" id="UP000499080">
    <property type="component" value="Unassembled WGS sequence"/>
</dbReference>
<dbReference type="GO" id="GO:0005524">
    <property type="term" value="F:ATP binding"/>
    <property type="evidence" value="ECO:0007669"/>
    <property type="project" value="InterPro"/>
</dbReference>
<dbReference type="Pfam" id="PF01326">
    <property type="entry name" value="PPDK_N"/>
    <property type="match status" value="1"/>
</dbReference>
<feature type="non-terminal residue" evidence="3">
    <location>
        <position position="136"/>
    </location>
</feature>
<keyword evidence="4" id="KW-1185">Reference proteome</keyword>
<gene>
    <name evidence="3" type="ORF">AVEN_81722_1</name>
</gene>
<dbReference type="SUPFAM" id="SSF56059">
    <property type="entry name" value="Glutathione synthetase ATP-binding domain-like"/>
    <property type="match status" value="1"/>
</dbReference>
<evidence type="ECO:0000313" key="3">
    <source>
        <dbReference type="EMBL" id="GBN12153.1"/>
    </source>
</evidence>
<accession>A0A4Y2LE00</accession>
<dbReference type="PANTHER" id="PTHR43615">
    <property type="entry name" value="PHOSPHOENOLPYRUVATE SYNTHASE-RELATED"/>
    <property type="match status" value="1"/>
</dbReference>